<dbReference type="PROSITE" id="PS50954">
    <property type="entry name" value="LEM"/>
    <property type="match status" value="1"/>
</dbReference>
<dbReference type="GO" id="GO:0005654">
    <property type="term" value="C:nucleoplasm"/>
    <property type="evidence" value="ECO:0007669"/>
    <property type="project" value="TreeGrafter"/>
</dbReference>
<dbReference type="InterPro" id="IPR036770">
    <property type="entry name" value="Ankyrin_rpt-contain_sf"/>
</dbReference>
<dbReference type="GO" id="GO:0000712">
    <property type="term" value="P:resolution of meiotic recombination intermediates"/>
    <property type="evidence" value="ECO:0007669"/>
    <property type="project" value="TreeGrafter"/>
</dbReference>
<gene>
    <name evidence="12" type="primary">ANKLE1</name>
    <name evidence="12" type="ORF">TNCT_661981</name>
</gene>
<evidence type="ECO:0000256" key="2">
    <source>
        <dbReference type="ARBA" id="ARBA00004613"/>
    </source>
</evidence>
<dbReference type="PROSITE" id="PS50297">
    <property type="entry name" value="ANK_REP_REGION"/>
    <property type="match status" value="1"/>
</dbReference>
<feature type="domain" description="LEM" evidence="11">
    <location>
        <begin position="349"/>
        <end position="393"/>
    </location>
</feature>
<dbReference type="EMBL" id="BMAO01027708">
    <property type="protein sequence ID" value="GFR19070.1"/>
    <property type="molecule type" value="Genomic_DNA"/>
</dbReference>
<dbReference type="AlphaFoldDB" id="A0A8X6HBS5"/>
<dbReference type="SMART" id="SM00540">
    <property type="entry name" value="LEM"/>
    <property type="match status" value="1"/>
</dbReference>
<keyword evidence="13" id="KW-1185">Reference proteome</keyword>
<dbReference type="CDD" id="cd10454">
    <property type="entry name" value="GIY-YIG_COG3680_Meta"/>
    <property type="match status" value="1"/>
</dbReference>
<keyword evidence="5" id="KW-1052">Target cell membrane</keyword>
<keyword evidence="6" id="KW-0800">Toxin</keyword>
<name>A0A8X6HBS5_TRICU</name>
<dbReference type="GO" id="GO:0005576">
    <property type="term" value="C:extracellular region"/>
    <property type="evidence" value="ECO:0007669"/>
    <property type="project" value="UniProtKB-SubCell"/>
</dbReference>
<dbReference type="GO" id="GO:0006887">
    <property type="term" value="P:exocytosis"/>
    <property type="evidence" value="ECO:0007669"/>
    <property type="project" value="UniProtKB-KW"/>
</dbReference>
<dbReference type="Pfam" id="PF22945">
    <property type="entry name" value="LEM-3_GIY-YIG"/>
    <property type="match status" value="1"/>
</dbReference>
<evidence type="ECO:0000256" key="6">
    <source>
        <dbReference type="ARBA" id="ARBA00022656"/>
    </source>
</evidence>
<evidence type="ECO:0000256" key="7">
    <source>
        <dbReference type="ARBA" id="ARBA00022699"/>
    </source>
</evidence>
<dbReference type="Gene3D" id="1.25.40.20">
    <property type="entry name" value="Ankyrin repeat-containing domain"/>
    <property type="match status" value="1"/>
</dbReference>
<keyword evidence="9" id="KW-0472">Membrane</keyword>
<keyword evidence="8" id="KW-0638">Presynaptic neurotoxin</keyword>
<dbReference type="InterPro" id="IPR003887">
    <property type="entry name" value="LEM_dom"/>
</dbReference>
<dbReference type="Proteomes" id="UP000887116">
    <property type="component" value="Unassembled WGS sequence"/>
</dbReference>
<evidence type="ECO:0000256" key="3">
    <source>
        <dbReference type="ARBA" id="ARBA00022483"/>
    </source>
</evidence>
<dbReference type="GO" id="GO:0005737">
    <property type="term" value="C:cytoplasm"/>
    <property type="evidence" value="ECO:0007669"/>
    <property type="project" value="TreeGrafter"/>
</dbReference>
<protein>
    <submittedName>
        <fullName evidence="12">Ankyrin repeat and LEM domain-containing protein 1</fullName>
    </submittedName>
</protein>
<dbReference type="Pfam" id="PF03020">
    <property type="entry name" value="LEM"/>
    <property type="match status" value="1"/>
</dbReference>
<evidence type="ECO:0000259" key="11">
    <source>
        <dbReference type="PROSITE" id="PS50954"/>
    </source>
</evidence>
<comment type="subcellular location">
    <subcellularLocation>
        <location evidence="2">Secreted</location>
    </subcellularLocation>
    <subcellularLocation>
        <location evidence="1">Target cell membrane</location>
    </subcellularLocation>
</comment>
<feature type="repeat" description="ANK" evidence="10">
    <location>
        <begin position="33"/>
        <end position="69"/>
    </location>
</feature>
<evidence type="ECO:0000256" key="8">
    <source>
        <dbReference type="ARBA" id="ARBA00023028"/>
    </source>
</evidence>
<keyword evidence="9" id="KW-1053">Target membrane</keyword>
<evidence type="ECO:0000256" key="1">
    <source>
        <dbReference type="ARBA" id="ARBA00004175"/>
    </source>
</evidence>
<dbReference type="InterPro" id="IPR034998">
    <property type="entry name" value="ANKLE1"/>
</dbReference>
<evidence type="ECO:0000256" key="9">
    <source>
        <dbReference type="ARBA" id="ARBA00023298"/>
    </source>
</evidence>
<keyword evidence="10" id="KW-0040">ANK repeat</keyword>
<dbReference type="GO" id="GO:0004520">
    <property type="term" value="F:DNA endonuclease activity"/>
    <property type="evidence" value="ECO:0007669"/>
    <property type="project" value="TreeGrafter"/>
</dbReference>
<dbReference type="OrthoDB" id="1601181at2759"/>
<dbReference type="Gene3D" id="1.10.720.40">
    <property type="match status" value="1"/>
</dbReference>
<dbReference type="InterPro" id="IPR002110">
    <property type="entry name" value="Ankyrin_rpt"/>
</dbReference>
<comment type="caution">
    <text evidence="12">The sequence shown here is derived from an EMBL/GenBank/DDBJ whole genome shotgun (WGS) entry which is preliminary data.</text>
</comment>
<evidence type="ECO:0000313" key="12">
    <source>
        <dbReference type="EMBL" id="GFR19070.1"/>
    </source>
</evidence>
<dbReference type="SMART" id="SM00248">
    <property type="entry name" value="ANK"/>
    <property type="match status" value="2"/>
</dbReference>
<evidence type="ECO:0000256" key="4">
    <source>
        <dbReference type="ARBA" id="ARBA00022525"/>
    </source>
</evidence>
<dbReference type="PANTHER" id="PTHR46427">
    <property type="entry name" value="ANKYRIN REPEAT AND LEM DOMAIN-CONTAINING PROTEIN 1"/>
    <property type="match status" value="1"/>
</dbReference>
<dbReference type="CDD" id="cd12934">
    <property type="entry name" value="LEM"/>
    <property type="match status" value="1"/>
</dbReference>
<dbReference type="GO" id="GO:0044231">
    <property type="term" value="C:host cell presynaptic membrane"/>
    <property type="evidence" value="ECO:0007669"/>
    <property type="project" value="UniProtKB-KW"/>
</dbReference>
<dbReference type="SUPFAM" id="SSF63451">
    <property type="entry name" value="LEM domain"/>
    <property type="match status" value="1"/>
</dbReference>
<evidence type="ECO:0000313" key="13">
    <source>
        <dbReference type="Proteomes" id="UP000887116"/>
    </source>
</evidence>
<dbReference type="InterPro" id="IPR011015">
    <property type="entry name" value="LEM/LEM-like_dom_sf"/>
</dbReference>
<dbReference type="Pfam" id="PF12796">
    <property type="entry name" value="Ank_2"/>
    <property type="match status" value="1"/>
</dbReference>
<organism evidence="12 13">
    <name type="scientific">Trichonephila clavata</name>
    <name type="common">Joro spider</name>
    <name type="synonym">Nephila clavata</name>
    <dbReference type="NCBI Taxonomy" id="2740835"/>
    <lineage>
        <taxon>Eukaryota</taxon>
        <taxon>Metazoa</taxon>
        <taxon>Ecdysozoa</taxon>
        <taxon>Arthropoda</taxon>
        <taxon>Chelicerata</taxon>
        <taxon>Arachnida</taxon>
        <taxon>Araneae</taxon>
        <taxon>Araneomorphae</taxon>
        <taxon>Entelegynae</taxon>
        <taxon>Araneoidea</taxon>
        <taxon>Nephilidae</taxon>
        <taxon>Trichonephila</taxon>
    </lineage>
</organism>
<sequence length="608" mass="69233">MTNMLEAVFNCDLNKLKALLNEKNVNHEIPGTEGCTPLHLVVGIENVSGKEAALSYLLETGANPNARSFDDLTPVHIAAMWNNCSELEKLLQNGGNPWLTDNENKNSFDLAIDNYAYEAYQLLHRYLAEDKLNFRHKSSKASDKFMECEEHMYKKHLDEDFVNSSFFSAKEYFPVLFSSTDDESGDFFHNVSRILKKKLLKNQNPDQDLTQKNLTVNINDKLTTENKGLDLLSDTDTSYYSVCSNKINQEKTHNNAAIFSSDEIETTATSENKIFSGEEGSERIVETDIESGISLIEKCIASDKYSYSKVYESYCECIINDWKTCQSRSSSCSSWSNCSLHSTFFIAVPDEYKMLSNSKIHQELKLRGDDPGPVTDSTREVYLRRLTRLKMGCNTSCILPTPKYSQEVYIFLDGKLNVDRVQNLMNSMSDEFNCAGSDVKWRGGNQRCSFNYFLLDPRVTQNLPVRLKYLTFEKTFLTFLDALFYVGKGSRGRPYCHLLEAAKAMHDPKLINDKISHILDIWESGHGVISLHCFNNCIPVEAYTQEACIIEAVGLKNLTNIKNGDYYGVASKWKRSWRRQVGVSLLHRALQILILEGEKEIMPKDVKK</sequence>
<dbReference type="PANTHER" id="PTHR46427:SF1">
    <property type="entry name" value="ANKYRIN REPEAT AND LEM DOMAIN-CONTAINING PROTEIN 1"/>
    <property type="match status" value="1"/>
</dbReference>
<keyword evidence="7" id="KW-0528">Neurotoxin</keyword>
<accession>A0A8X6HBS5</accession>
<feature type="repeat" description="ANK" evidence="10">
    <location>
        <begin position="70"/>
        <end position="102"/>
    </location>
</feature>
<dbReference type="GO" id="GO:0090729">
    <property type="term" value="F:toxin activity"/>
    <property type="evidence" value="ECO:0007669"/>
    <property type="project" value="UniProtKB-KW"/>
</dbReference>
<dbReference type="GO" id="GO:0000724">
    <property type="term" value="P:double-strand break repair via homologous recombination"/>
    <property type="evidence" value="ECO:0007669"/>
    <property type="project" value="TreeGrafter"/>
</dbReference>
<dbReference type="GO" id="GO:0044218">
    <property type="term" value="C:other organism cell membrane"/>
    <property type="evidence" value="ECO:0007669"/>
    <property type="project" value="UniProtKB-KW"/>
</dbReference>
<proteinExistence type="predicted"/>
<dbReference type="SUPFAM" id="SSF48403">
    <property type="entry name" value="Ankyrin repeat"/>
    <property type="match status" value="1"/>
</dbReference>
<dbReference type="PROSITE" id="PS50088">
    <property type="entry name" value="ANK_REPEAT"/>
    <property type="match status" value="2"/>
</dbReference>
<reference evidence="12" key="1">
    <citation type="submission" date="2020-07" db="EMBL/GenBank/DDBJ databases">
        <title>Multicomponent nature underlies the extraordinary mechanical properties of spider dragline silk.</title>
        <authorList>
            <person name="Kono N."/>
            <person name="Nakamura H."/>
            <person name="Mori M."/>
            <person name="Yoshida Y."/>
            <person name="Ohtoshi R."/>
            <person name="Malay A.D."/>
            <person name="Moran D.A.P."/>
            <person name="Tomita M."/>
            <person name="Numata K."/>
            <person name="Arakawa K."/>
        </authorList>
    </citation>
    <scope>NUCLEOTIDE SEQUENCE</scope>
</reference>
<keyword evidence="3" id="KW-0268">Exocytosis</keyword>
<evidence type="ECO:0000256" key="5">
    <source>
        <dbReference type="ARBA" id="ARBA00022537"/>
    </source>
</evidence>
<evidence type="ECO:0000256" key="10">
    <source>
        <dbReference type="PROSITE-ProRule" id="PRU00023"/>
    </source>
</evidence>
<keyword evidence="4" id="KW-0964">Secreted</keyword>